<reference evidence="2 3" key="1">
    <citation type="submission" date="2017-01" db="EMBL/GenBank/DDBJ databases">
        <title>Genome analysis of Paenibacillus selenitrireducens ES3-24.</title>
        <authorList>
            <person name="Xu D."/>
            <person name="Yao R."/>
            <person name="Zheng S."/>
        </authorList>
    </citation>
    <scope>NUCLEOTIDE SEQUENCE [LARGE SCALE GENOMIC DNA]</scope>
    <source>
        <strain evidence="2 3">ES3-24</strain>
    </source>
</reference>
<dbReference type="CDD" id="cd04301">
    <property type="entry name" value="NAT_SF"/>
    <property type="match status" value="1"/>
</dbReference>
<dbReference type="Gene3D" id="3.40.630.30">
    <property type="match status" value="1"/>
</dbReference>
<dbReference type="STRING" id="1324314.BVG16_27465"/>
<dbReference type="AlphaFoldDB" id="A0A1T2X2B3"/>
<dbReference type="Proteomes" id="UP000190188">
    <property type="component" value="Unassembled WGS sequence"/>
</dbReference>
<dbReference type="InterPro" id="IPR016181">
    <property type="entry name" value="Acyl_CoA_acyltransferase"/>
</dbReference>
<organism evidence="2 3">
    <name type="scientific">Paenibacillus selenitireducens</name>
    <dbReference type="NCBI Taxonomy" id="1324314"/>
    <lineage>
        <taxon>Bacteria</taxon>
        <taxon>Bacillati</taxon>
        <taxon>Bacillota</taxon>
        <taxon>Bacilli</taxon>
        <taxon>Bacillales</taxon>
        <taxon>Paenibacillaceae</taxon>
        <taxon>Paenibacillus</taxon>
    </lineage>
</organism>
<dbReference type="SUPFAM" id="SSF55729">
    <property type="entry name" value="Acyl-CoA N-acyltransferases (Nat)"/>
    <property type="match status" value="1"/>
</dbReference>
<evidence type="ECO:0000259" key="1">
    <source>
        <dbReference type="Pfam" id="PF00583"/>
    </source>
</evidence>
<dbReference type="Pfam" id="PF00583">
    <property type="entry name" value="Acetyltransf_1"/>
    <property type="match status" value="1"/>
</dbReference>
<gene>
    <name evidence="2" type="ORF">BVG16_27465</name>
</gene>
<name>A0A1T2X2B3_9BACL</name>
<dbReference type="InterPro" id="IPR000182">
    <property type="entry name" value="GNAT_dom"/>
</dbReference>
<comment type="caution">
    <text evidence="2">The sequence shown here is derived from an EMBL/GenBank/DDBJ whole genome shotgun (WGS) entry which is preliminary data.</text>
</comment>
<evidence type="ECO:0000313" key="2">
    <source>
        <dbReference type="EMBL" id="OPA73856.1"/>
    </source>
</evidence>
<accession>A0A1T2X2B3</accession>
<proteinExistence type="predicted"/>
<feature type="domain" description="N-acetyltransferase" evidence="1">
    <location>
        <begin position="3"/>
        <end position="27"/>
    </location>
</feature>
<dbReference type="GO" id="GO:0016747">
    <property type="term" value="F:acyltransferase activity, transferring groups other than amino-acyl groups"/>
    <property type="evidence" value="ECO:0007669"/>
    <property type="project" value="InterPro"/>
</dbReference>
<dbReference type="EMBL" id="MSZX01000014">
    <property type="protein sequence ID" value="OPA73856.1"/>
    <property type="molecule type" value="Genomic_DNA"/>
</dbReference>
<protein>
    <recommendedName>
        <fullName evidence="1">N-acetyltransferase domain-containing protein</fullName>
    </recommendedName>
</protein>
<keyword evidence="3" id="KW-1185">Reference proteome</keyword>
<evidence type="ECO:0000313" key="3">
    <source>
        <dbReference type="Proteomes" id="UP000190188"/>
    </source>
</evidence>
<sequence>MFNLWIDPDYRRQGLGTLLKRGIEDEAYE</sequence>